<dbReference type="GO" id="GO:0005886">
    <property type="term" value="C:plasma membrane"/>
    <property type="evidence" value="ECO:0007669"/>
    <property type="project" value="UniProtKB-SubCell"/>
</dbReference>
<dbReference type="Proteomes" id="UP000029050">
    <property type="component" value="Unassembled WGS sequence"/>
</dbReference>
<evidence type="ECO:0000256" key="1">
    <source>
        <dbReference type="ARBA" id="ARBA00004651"/>
    </source>
</evidence>
<dbReference type="STRING" id="218140.BPSY_1577"/>
<evidence type="ECO:0000256" key="6">
    <source>
        <dbReference type="SAM" id="MobiDB-lite"/>
    </source>
</evidence>
<feature type="transmembrane region" description="Helical" evidence="7">
    <location>
        <begin position="430"/>
        <end position="458"/>
    </location>
</feature>
<feature type="transmembrane region" description="Helical" evidence="7">
    <location>
        <begin position="222"/>
        <end position="245"/>
    </location>
</feature>
<feature type="transmembrane region" description="Helical" evidence="7">
    <location>
        <begin position="115"/>
        <end position="136"/>
    </location>
</feature>
<comment type="subcellular location">
    <subcellularLocation>
        <location evidence="1">Cell membrane</location>
        <topology evidence="1">Multi-pass membrane protein</topology>
    </subcellularLocation>
</comment>
<keyword evidence="9" id="KW-1185">Reference proteome</keyword>
<evidence type="ECO:0000313" key="9">
    <source>
        <dbReference type="Proteomes" id="UP000029050"/>
    </source>
</evidence>
<evidence type="ECO:0000256" key="7">
    <source>
        <dbReference type="SAM" id="Phobius"/>
    </source>
</evidence>
<accession>A0A087CD21</accession>
<feature type="transmembrane region" description="Helical" evidence="7">
    <location>
        <begin position="509"/>
        <end position="532"/>
    </location>
</feature>
<feature type="transmembrane region" description="Helical" evidence="7">
    <location>
        <begin position="479"/>
        <end position="497"/>
    </location>
</feature>
<dbReference type="AlphaFoldDB" id="A0A087CD21"/>
<feature type="transmembrane region" description="Helical" evidence="7">
    <location>
        <begin position="156"/>
        <end position="182"/>
    </location>
</feature>
<feature type="transmembrane region" description="Helical" evidence="7">
    <location>
        <begin position="406"/>
        <end position="424"/>
    </location>
</feature>
<feature type="compositionally biased region" description="Low complexity" evidence="6">
    <location>
        <begin position="48"/>
        <end position="71"/>
    </location>
</feature>
<feature type="compositionally biased region" description="Polar residues" evidence="6">
    <location>
        <begin position="1"/>
        <end position="10"/>
    </location>
</feature>
<proteinExistence type="predicted"/>
<reference evidence="8 9" key="1">
    <citation type="submission" date="2014-03" db="EMBL/GenBank/DDBJ databases">
        <title>Genomics of Bifidobacteria.</title>
        <authorList>
            <person name="Ventura M."/>
            <person name="Milani C."/>
            <person name="Lugli G.A."/>
        </authorList>
    </citation>
    <scope>NUCLEOTIDE SEQUENCE [LARGE SCALE GENOMIC DNA]</scope>
    <source>
        <strain evidence="8 9">LMG 21775</strain>
    </source>
</reference>
<dbReference type="Gene3D" id="1.20.1740.10">
    <property type="entry name" value="Amino acid/polyamine transporter I"/>
    <property type="match status" value="1"/>
</dbReference>
<keyword evidence="4 7" id="KW-1133">Transmembrane helix</keyword>
<dbReference type="PANTHER" id="PTHR42770:SF16">
    <property type="entry name" value="AMINO ACID PERMEASE"/>
    <property type="match status" value="1"/>
</dbReference>
<feature type="transmembrane region" description="Helical" evidence="7">
    <location>
        <begin position="350"/>
        <end position="375"/>
    </location>
</feature>
<sequence>MPNKNPSTACDNGRSPRRLQSKGHSTMSTDILNTEPLSADNPGRHAASSSLPTPGTTSNPPPESSSSTRQSLSGSLGVGAIVFMVVAAAAPLTVIGGGAPVGILLGNGAGFPSTYIVAGIALALFSVGLSAMARFVPKAGAFFAYIGRGLNPTWGLGAAMLALVSYTAIQVSVYCLIGLQISVALEAFSISLPWWAYSLMVLALTAFLGYRHIDMSSKVLGVLLIAEIAVILVLSLAIFATGGASGIHIAQSFSPQAFVSGSPGVAFMFGIASFIGFESTAIYRSEAKNPDRTIPRATYIACAFASVLYVFASWALVTAWGPDSVVEVAGSTLEAGNMLQLTGERYIGSWYAVVISVLLITSLFACILSFHNVLARYMHAMGSSKALPAFLAHTHRKHHSPARASLAQSATALLALGIIVLSALDPYAQGFTWFSGVATAGFVTLMLLTCAAVIAFFAKNRDLEAGIWQTRVAPGLGGIILAVFLMMIVVNFPLLVGDSDAAGNPKAGALTYGLLGLLLVFFLAGVAQAIILRLRRPQSYEELTDGLAG</sequence>
<evidence type="ECO:0000256" key="4">
    <source>
        <dbReference type="ARBA" id="ARBA00022989"/>
    </source>
</evidence>
<keyword evidence="3 7" id="KW-0812">Transmembrane</keyword>
<dbReference type="Pfam" id="PF13520">
    <property type="entry name" value="AA_permease_2"/>
    <property type="match status" value="1"/>
</dbReference>
<comment type="caution">
    <text evidence="8">The sequence shown here is derived from an EMBL/GenBank/DDBJ whole genome shotgun (WGS) entry which is preliminary data.</text>
</comment>
<dbReference type="GO" id="GO:0022857">
    <property type="term" value="F:transmembrane transporter activity"/>
    <property type="evidence" value="ECO:0007669"/>
    <property type="project" value="InterPro"/>
</dbReference>
<feature type="transmembrane region" description="Helical" evidence="7">
    <location>
        <begin position="257"/>
        <end position="277"/>
    </location>
</feature>
<keyword evidence="5 7" id="KW-0472">Membrane</keyword>
<feature type="transmembrane region" description="Helical" evidence="7">
    <location>
        <begin position="297"/>
        <end position="317"/>
    </location>
</feature>
<protein>
    <submittedName>
        <fullName evidence="8">Amino acid permease, purative</fullName>
    </submittedName>
</protein>
<keyword evidence="2" id="KW-1003">Cell membrane</keyword>
<dbReference type="InterPro" id="IPR002293">
    <property type="entry name" value="AA/rel_permease1"/>
</dbReference>
<feature type="transmembrane region" description="Helical" evidence="7">
    <location>
        <begin position="194"/>
        <end position="210"/>
    </location>
</feature>
<feature type="transmembrane region" description="Helical" evidence="7">
    <location>
        <begin position="76"/>
        <end position="95"/>
    </location>
</feature>
<name>A0A087CD21_9BIFI</name>
<feature type="compositionally biased region" description="Polar residues" evidence="6">
    <location>
        <begin position="22"/>
        <end position="36"/>
    </location>
</feature>
<evidence type="ECO:0000313" key="8">
    <source>
        <dbReference type="EMBL" id="KFI81171.1"/>
    </source>
</evidence>
<dbReference type="PANTHER" id="PTHR42770">
    <property type="entry name" value="AMINO ACID TRANSPORTER-RELATED"/>
    <property type="match status" value="1"/>
</dbReference>
<dbReference type="eggNOG" id="COG0531">
    <property type="taxonomic scope" value="Bacteria"/>
</dbReference>
<evidence type="ECO:0000256" key="5">
    <source>
        <dbReference type="ARBA" id="ARBA00023136"/>
    </source>
</evidence>
<dbReference type="PIRSF" id="PIRSF006060">
    <property type="entry name" value="AA_transporter"/>
    <property type="match status" value="1"/>
</dbReference>
<organism evidence="8 9">
    <name type="scientific">Bifidobacterium psychraerophilum</name>
    <dbReference type="NCBI Taxonomy" id="218140"/>
    <lineage>
        <taxon>Bacteria</taxon>
        <taxon>Bacillati</taxon>
        <taxon>Actinomycetota</taxon>
        <taxon>Actinomycetes</taxon>
        <taxon>Bifidobacteriales</taxon>
        <taxon>Bifidobacteriaceae</taxon>
        <taxon>Bifidobacterium</taxon>
    </lineage>
</organism>
<evidence type="ECO:0000256" key="3">
    <source>
        <dbReference type="ARBA" id="ARBA00022692"/>
    </source>
</evidence>
<dbReference type="EMBL" id="JGZI01000010">
    <property type="protein sequence ID" value="KFI81171.1"/>
    <property type="molecule type" value="Genomic_DNA"/>
</dbReference>
<evidence type="ECO:0000256" key="2">
    <source>
        <dbReference type="ARBA" id="ARBA00022475"/>
    </source>
</evidence>
<dbReference type="InterPro" id="IPR050367">
    <property type="entry name" value="APC_superfamily"/>
</dbReference>
<gene>
    <name evidence="8" type="ORF">BPSY_1577</name>
</gene>
<feature type="region of interest" description="Disordered" evidence="6">
    <location>
        <begin position="1"/>
        <end position="71"/>
    </location>
</feature>